<dbReference type="SUPFAM" id="SSF53137">
    <property type="entry name" value="Translational machinery components"/>
    <property type="match status" value="1"/>
</dbReference>
<evidence type="ECO:0000313" key="8">
    <source>
        <dbReference type="Proteomes" id="UP000244066"/>
    </source>
</evidence>
<organism evidence="7 8">
    <name type="scientific">Candidatus Terraquivivens tikiterensis</name>
    <dbReference type="NCBI Taxonomy" id="1980982"/>
    <lineage>
        <taxon>Archaea</taxon>
        <taxon>Nitrososphaerota</taxon>
        <taxon>Candidatus Wolframiiraptoraceae</taxon>
        <taxon>Candidatus Terraquivivens</taxon>
    </lineage>
</organism>
<evidence type="ECO:0000256" key="5">
    <source>
        <dbReference type="ARBA" id="ARBA00023274"/>
    </source>
</evidence>
<comment type="function">
    <text evidence="6">This is one of the proteins that bind and probably mediate the attachment of the 5S RNA into the large ribosomal subunit, where it forms part of the central protuberance.</text>
</comment>
<dbReference type="Proteomes" id="UP000244066">
    <property type="component" value="Unassembled WGS sequence"/>
</dbReference>
<keyword evidence="2 6" id="KW-0699">rRNA-binding</keyword>
<keyword evidence="5 6" id="KW-0687">Ribonucleoprotein</keyword>
<dbReference type="GO" id="GO:0008097">
    <property type="term" value="F:5S rRNA binding"/>
    <property type="evidence" value="ECO:0007669"/>
    <property type="project" value="InterPro"/>
</dbReference>
<dbReference type="InterPro" id="IPR005485">
    <property type="entry name" value="Rbsml_uL18_euk_arch"/>
</dbReference>
<sequence>MLKRTPPKRRRMGLTNYRKRLKLVKSGLPRLVIRRTNRYIIVQAVQSLYGGDRTLVTTVSKELRKLGWRGGLKNTPAAYLTGILAGTRMKALGIERLIADLGLFPKASRLYAVIKGVIDAGVEVPVGEGVLPPEDRIKGTHIRQYFERVSQSPSMKAFTKVDKDVYSRLEEHVEEIKQKILSGVSG</sequence>
<dbReference type="GO" id="GO:0003735">
    <property type="term" value="F:structural constituent of ribosome"/>
    <property type="evidence" value="ECO:0007669"/>
    <property type="project" value="InterPro"/>
</dbReference>
<comment type="caution">
    <text evidence="7">The sequence shown here is derived from an EMBL/GenBank/DDBJ whole genome shotgun (WGS) entry which is preliminary data.</text>
</comment>
<dbReference type="PANTHER" id="PTHR23410:SF12">
    <property type="entry name" value="LARGE RIBOSOMAL SUBUNIT PROTEIN UL18"/>
    <property type="match status" value="1"/>
</dbReference>
<dbReference type="GO" id="GO:0000027">
    <property type="term" value="P:ribosomal large subunit assembly"/>
    <property type="evidence" value="ECO:0007669"/>
    <property type="project" value="TreeGrafter"/>
</dbReference>
<dbReference type="PANTHER" id="PTHR23410">
    <property type="entry name" value="RIBOSOMAL PROTEIN L5-RELATED"/>
    <property type="match status" value="1"/>
</dbReference>
<keyword evidence="3 6" id="KW-0694">RNA-binding</keyword>
<evidence type="ECO:0000256" key="6">
    <source>
        <dbReference type="HAMAP-Rule" id="MF_01337"/>
    </source>
</evidence>
<dbReference type="InterPro" id="IPR057267">
    <property type="entry name" value="Rbsml_uL18_arch"/>
</dbReference>
<gene>
    <name evidence="6" type="primary">rpl18</name>
    <name evidence="7" type="ORF">B9J98_03650</name>
</gene>
<evidence type="ECO:0000313" key="7">
    <source>
        <dbReference type="EMBL" id="PUA32729.1"/>
    </source>
</evidence>
<dbReference type="CDD" id="cd00432">
    <property type="entry name" value="Ribosomal_L18_L5e"/>
    <property type="match status" value="1"/>
</dbReference>
<comment type="subunit">
    <text evidence="6">Part of the 50S ribosomal subunit. Contacts the 5S and 23S rRNAs.</text>
</comment>
<comment type="similarity">
    <text evidence="1 6">Belongs to the universal ribosomal protein uL18 family.</text>
</comment>
<evidence type="ECO:0000256" key="1">
    <source>
        <dbReference type="ARBA" id="ARBA00007116"/>
    </source>
</evidence>
<dbReference type="GO" id="GO:0006412">
    <property type="term" value="P:translation"/>
    <property type="evidence" value="ECO:0007669"/>
    <property type="project" value="UniProtKB-UniRule"/>
</dbReference>
<evidence type="ECO:0000256" key="3">
    <source>
        <dbReference type="ARBA" id="ARBA00022884"/>
    </source>
</evidence>
<dbReference type="EMBL" id="NDWU01000007">
    <property type="protein sequence ID" value="PUA32729.1"/>
    <property type="molecule type" value="Genomic_DNA"/>
</dbReference>
<evidence type="ECO:0000256" key="4">
    <source>
        <dbReference type="ARBA" id="ARBA00022980"/>
    </source>
</evidence>
<evidence type="ECO:0000256" key="2">
    <source>
        <dbReference type="ARBA" id="ARBA00022730"/>
    </source>
</evidence>
<dbReference type="Gene3D" id="3.30.420.100">
    <property type="match status" value="1"/>
</dbReference>
<accession>A0A2R7Y5R4</accession>
<name>A0A2R7Y5R4_9ARCH</name>
<dbReference type="NCBIfam" id="NF006342">
    <property type="entry name" value="PRK08569.1"/>
    <property type="match status" value="1"/>
</dbReference>
<reference evidence="7 8" key="1">
    <citation type="submission" date="2017-04" db="EMBL/GenBank/DDBJ databases">
        <title>Draft Aigarchaeota genome from a New Zealand hot spring.</title>
        <authorList>
            <person name="Reysenbach A.-L."/>
            <person name="Donaho J.A."/>
            <person name="Gerhart J."/>
            <person name="Kelley J.F."/>
            <person name="Kouba K."/>
            <person name="Podar M."/>
            <person name="Stott M."/>
        </authorList>
    </citation>
    <scope>NUCLEOTIDE SEQUENCE [LARGE SCALE GENOMIC DNA]</scope>
    <source>
        <strain evidence="7">NZ13_MG1</strain>
    </source>
</reference>
<proteinExistence type="inferred from homology"/>
<protein>
    <recommendedName>
        <fullName evidence="6">Large ribosomal subunit protein uL18</fullName>
    </recommendedName>
</protein>
<dbReference type="InterPro" id="IPR057268">
    <property type="entry name" value="Ribosomal_L18"/>
</dbReference>
<dbReference type="GO" id="GO:0022625">
    <property type="term" value="C:cytosolic large ribosomal subunit"/>
    <property type="evidence" value="ECO:0007669"/>
    <property type="project" value="TreeGrafter"/>
</dbReference>
<keyword evidence="4 6" id="KW-0689">Ribosomal protein</keyword>
<dbReference type="Pfam" id="PF17144">
    <property type="entry name" value="Ribosomal_L5e"/>
    <property type="match status" value="1"/>
</dbReference>
<dbReference type="HAMAP" id="MF_01337_A">
    <property type="entry name" value="Ribosomal_uL18_A"/>
    <property type="match status" value="1"/>
</dbReference>
<dbReference type="AlphaFoldDB" id="A0A2R7Y5R4"/>